<comment type="caution">
    <text evidence="4">The sequence shown here is derived from an EMBL/GenBank/DDBJ whole genome shotgun (WGS) entry which is preliminary data.</text>
</comment>
<evidence type="ECO:0000259" key="3">
    <source>
        <dbReference type="Pfam" id="PF26283"/>
    </source>
</evidence>
<dbReference type="VEuPathDB" id="FungiDB:AAP_04317"/>
<dbReference type="GO" id="GO:0005802">
    <property type="term" value="C:trans-Golgi network"/>
    <property type="evidence" value="ECO:0007669"/>
    <property type="project" value="TreeGrafter"/>
</dbReference>
<proteinExistence type="predicted"/>
<dbReference type="OrthoDB" id="27962at2759"/>
<feature type="domain" description="Trs120/TRAPPC9 third Ig-like" evidence="2">
    <location>
        <begin position="143"/>
        <end position="364"/>
    </location>
</feature>
<feature type="region of interest" description="Disordered" evidence="1">
    <location>
        <begin position="379"/>
        <end position="418"/>
    </location>
</feature>
<dbReference type="PANTHER" id="PTHR21512">
    <property type="entry name" value="TRAFFICKING PROTEIN PARTICLE COMPLEX SUBUNIT 9"/>
    <property type="match status" value="1"/>
</dbReference>
<evidence type="ECO:0000259" key="2">
    <source>
        <dbReference type="Pfam" id="PF26282"/>
    </source>
</evidence>
<evidence type="ECO:0000313" key="5">
    <source>
        <dbReference type="Proteomes" id="UP000242877"/>
    </source>
</evidence>
<protein>
    <submittedName>
        <fullName evidence="4">Transport protein Trs120</fullName>
    </submittedName>
</protein>
<accession>A0A167X2S5</accession>
<keyword evidence="5" id="KW-1185">Reference proteome</keyword>
<evidence type="ECO:0000313" key="4">
    <source>
        <dbReference type="EMBL" id="KZZ89562.1"/>
    </source>
</evidence>
<sequence>MVLEGETKEVTITLENTSSCPVDYLFFTFQDSTTQRLQTAVQNKDLSPSDIYELEAQLITHPPLRWKRGGEAADDEDPDRNVFIPPHSKQTFTLEIFAKPGLFEAVVQVDYGCADSEKISGMPDVFYSRRITIPIAITVNACIEIVRCDILPFSGAFSQLVGQGDSEKSAEGSEDSLRVTDYSSILLKGGNGGGSKFTPGYNDHCLMIIDLCNAWPIPITVELDVLRDEDSDTAPLPPLLPADKKPLAFKIVDVLPPGHISRFVFPVPRLYISDPTKQIPSLSSHSKRQFVVSAHKVSYDTEVTAREMFWYRERLIGLLNCSWKEGDMTRDSDHSWRNELERGRKGIVDMRNLKLLPRMIDSLRVDDLEIGFDIERFTSDPNITSNSNQSTNSTDVQDSTDPSQQCSTVPTSGLGTSSLQSSISRLSASTFRVPKSEFLTLKVFLQNNSPTMPIHPLLRLQPSVRNQPHTHALDLQRRLAWTGMLQQGLPVLGPKEKAVVEVGITALCTGEFEIGASVEEIRSLPPIMQNQENDNDGNDGKKEESYAIEDMGILGGALRSRRIWHSRIPCVLLAD</sequence>
<gene>
    <name evidence="4" type="ORF">AAP_04317</name>
</gene>
<dbReference type="Pfam" id="PF26282">
    <property type="entry name" value="Ig_TRAPPC9-Trs120_3rd"/>
    <property type="match status" value="1"/>
</dbReference>
<reference evidence="4 5" key="1">
    <citation type="journal article" date="2016" name="Genome Biol. Evol.">
        <title>Divergent and convergent evolution of fungal pathogenicity.</title>
        <authorList>
            <person name="Shang Y."/>
            <person name="Xiao G."/>
            <person name="Zheng P."/>
            <person name="Cen K."/>
            <person name="Zhan S."/>
            <person name="Wang C."/>
        </authorList>
    </citation>
    <scope>NUCLEOTIDE SEQUENCE [LARGE SCALE GENOMIC DNA]</scope>
    <source>
        <strain evidence="4 5">ARSEF 7405</strain>
    </source>
</reference>
<dbReference type="Proteomes" id="UP000242877">
    <property type="component" value="Unassembled WGS sequence"/>
</dbReference>
<dbReference type="InterPro" id="IPR058567">
    <property type="entry name" value="Ig_TRAPPC9_Trs120_3rd"/>
</dbReference>
<organism evidence="4 5">
    <name type="scientific">Ascosphaera apis ARSEF 7405</name>
    <dbReference type="NCBI Taxonomy" id="392613"/>
    <lineage>
        <taxon>Eukaryota</taxon>
        <taxon>Fungi</taxon>
        <taxon>Dikarya</taxon>
        <taxon>Ascomycota</taxon>
        <taxon>Pezizomycotina</taxon>
        <taxon>Eurotiomycetes</taxon>
        <taxon>Eurotiomycetidae</taxon>
        <taxon>Onygenales</taxon>
        <taxon>Ascosphaeraceae</taxon>
        <taxon>Ascosphaera</taxon>
    </lineage>
</organism>
<name>A0A167X2S5_9EURO</name>
<feature type="compositionally biased region" description="Low complexity" evidence="1">
    <location>
        <begin position="382"/>
        <end position="394"/>
    </location>
</feature>
<dbReference type="EMBL" id="AZGZ01000020">
    <property type="protein sequence ID" value="KZZ89562.1"/>
    <property type="molecule type" value="Genomic_DNA"/>
</dbReference>
<dbReference type="PANTHER" id="PTHR21512:SF5">
    <property type="entry name" value="TRAFFICKING PROTEIN PARTICLE COMPLEX SUBUNIT 9"/>
    <property type="match status" value="1"/>
</dbReference>
<evidence type="ECO:0000256" key="1">
    <source>
        <dbReference type="SAM" id="MobiDB-lite"/>
    </source>
</evidence>
<dbReference type="Pfam" id="PF26283">
    <property type="entry name" value="Ig_TRAPPC9-Trs120_4th"/>
    <property type="match status" value="1"/>
</dbReference>
<feature type="compositionally biased region" description="Polar residues" evidence="1">
    <location>
        <begin position="395"/>
        <end position="410"/>
    </location>
</feature>
<feature type="domain" description="Trs120/TRAPPC9 fourth Ig-like" evidence="3">
    <location>
        <begin position="425"/>
        <end position="574"/>
    </location>
</feature>
<dbReference type="InterPro" id="IPR013935">
    <property type="entry name" value="Trs120_TRAPPC9"/>
</dbReference>
<dbReference type="Pfam" id="PF26280">
    <property type="entry name" value="Ig_TRAPPC9-Trs120_2nd"/>
    <property type="match status" value="1"/>
</dbReference>
<dbReference type="AlphaFoldDB" id="A0A167X2S5"/>
<dbReference type="InterPro" id="IPR058568">
    <property type="entry name" value="Ig_TRAPPC9_Trs120_4th"/>
</dbReference>